<dbReference type="PROSITE" id="PS51272">
    <property type="entry name" value="SLH"/>
    <property type="match status" value="3"/>
</dbReference>
<feature type="signal peptide" evidence="3">
    <location>
        <begin position="1"/>
        <end position="31"/>
    </location>
</feature>
<organism evidence="5 6">
    <name type="scientific">Aedoeadaptatus coxii</name>
    <dbReference type="NCBI Taxonomy" id="755172"/>
    <lineage>
        <taxon>Bacteria</taxon>
        <taxon>Bacillati</taxon>
        <taxon>Bacillota</taxon>
        <taxon>Tissierellia</taxon>
        <taxon>Tissierellales</taxon>
        <taxon>Peptoniphilaceae</taxon>
        <taxon>Aedoeadaptatus</taxon>
    </lineage>
</organism>
<feature type="chain" id="PRO_5007461428" description="SLH domain-containing protein" evidence="3">
    <location>
        <begin position="32"/>
        <end position="1238"/>
    </location>
</feature>
<dbReference type="Proteomes" id="UP000070442">
    <property type="component" value="Unassembled WGS sequence"/>
</dbReference>
<evidence type="ECO:0000259" key="4">
    <source>
        <dbReference type="PROSITE" id="PS51272"/>
    </source>
</evidence>
<name>A0A134ACZ9_9FIRM</name>
<feature type="coiled-coil region" evidence="1">
    <location>
        <begin position="819"/>
        <end position="853"/>
    </location>
</feature>
<feature type="domain" description="SLH" evidence="4">
    <location>
        <begin position="1182"/>
        <end position="1238"/>
    </location>
</feature>
<dbReference type="Gene3D" id="1.20.120.1850">
    <property type="entry name" value="Ebh helix bundles repeating unit (S and A modules)"/>
    <property type="match status" value="1"/>
</dbReference>
<feature type="compositionally biased region" description="Pro residues" evidence="2">
    <location>
        <begin position="975"/>
        <end position="1016"/>
    </location>
</feature>
<keyword evidence="3" id="KW-0732">Signal</keyword>
<proteinExistence type="predicted"/>
<dbReference type="OrthoDB" id="9809781at2"/>
<dbReference type="Pfam" id="PF00395">
    <property type="entry name" value="SLH"/>
    <property type="match status" value="3"/>
</dbReference>
<comment type="caution">
    <text evidence="5">The sequence shown here is derived from an EMBL/GenBank/DDBJ whole genome shotgun (WGS) entry which is preliminary data.</text>
</comment>
<evidence type="ECO:0000313" key="6">
    <source>
        <dbReference type="Proteomes" id="UP000070442"/>
    </source>
</evidence>
<dbReference type="InterPro" id="IPR002988">
    <property type="entry name" value="GA_module"/>
</dbReference>
<feature type="compositionally biased region" description="Basic and acidic residues" evidence="2">
    <location>
        <begin position="956"/>
        <end position="974"/>
    </location>
</feature>
<dbReference type="AlphaFoldDB" id="A0A134ACZ9"/>
<reference evidence="6" key="1">
    <citation type="submission" date="2016-01" db="EMBL/GenBank/DDBJ databases">
        <authorList>
            <person name="Mitreva M."/>
            <person name="Pepin K.H."/>
            <person name="Mihindukulasuriya K.A."/>
            <person name="Fulton R."/>
            <person name="Fronick C."/>
            <person name="O'Laughlin M."/>
            <person name="Miner T."/>
            <person name="Herter B."/>
            <person name="Rosa B.A."/>
            <person name="Cordes M."/>
            <person name="Tomlinson C."/>
            <person name="Wollam A."/>
            <person name="Palsikar V.B."/>
            <person name="Mardis E.R."/>
            <person name="Wilson R.K."/>
        </authorList>
    </citation>
    <scope>NUCLEOTIDE SEQUENCE [LARGE SCALE GENOMIC DNA]</scope>
    <source>
        <strain evidence="6">DNF00729</strain>
    </source>
</reference>
<dbReference type="Pfam" id="PF01468">
    <property type="entry name" value="GA"/>
    <property type="match status" value="8"/>
</dbReference>
<evidence type="ECO:0000313" key="5">
    <source>
        <dbReference type="EMBL" id="KXB65548.1"/>
    </source>
</evidence>
<gene>
    <name evidence="5" type="ORF">HMPREF1863_01274</name>
</gene>
<accession>A0A134ACZ9</accession>
<dbReference type="PATRIC" id="fig|755172.3.peg.1237"/>
<feature type="domain" description="SLH" evidence="4">
    <location>
        <begin position="1057"/>
        <end position="1117"/>
    </location>
</feature>
<protein>
    <recommendedName>
        <fullName evidence="4">SLH domain-containing protein</fullName>
    </recommendedName>
</protein>
<feature type="coiled-coil region" evidence="1">
    <location>
        <begin position="519"/>
        <end position="572"/>
    </location>
</feature>
<dbReference type="EMBL" id="LSDG01000040">
    <property type="protein sequence ID" value="KXB65548.1"/>
    <property type="molecule type" value="Genomic_DNA"/>
</dbReference>
<evidence type="ECO:0000256" key="1">
    <source>
        <dbReference type="SAM" id="Coils"/>
    </source>
</evidence>
<feature type="region of interest" description="Disordered" evidence="2">
    <location>
        <begin position="956"/>
        <end position="1056"/>
    </location>
</feature>
<dbReference type="STRING" id="755172.HMPREF1863_01274"/>
<feature type="domain" description="SLH" evidence="4">
    <location>
        <begin position="1118"/>
        <end position="1181"/>
    </location>
</feature>
<feature type="coiled-coil region" evidence="1">
    <location>
        <begin position="596"/>
        <end position="676"/>
    </location>
</feature>
<keyword evidence="1" id="KW-0175">Coiled coil</keyword>
<dbReference type="RefSeq" id="WP_068368498.1">
    <property type="nucleotide sequence ID" value="NZ_CAMQER010000048.1"/>
</dbReference>
<feature type="compositionally biased region" description="Polar residues" evidence="2">
    <location>
        <begin position="1037"/>
        <end position="1056"/>
    </location>
</feature>
<keyword evidence="6" id="KW-1185">Reference proteome</keyword>
<dbReference type="InterPro" id="IPR001119">
    <property type="entry name" value="SLH_dom"/>
</dbReference>
<evidence type="ECO:0000256" key="3">
    <source>
        <dbReference type="SAM" id="SignalP"/>
    </source>
</evidence>
<evidence type="ECO:0000256" key="2">
    <source>
        <dbReference type="SAM" id="MobiDB-lite"/>
    </source>
</evidence>
<feature type="compositionally biased region" description="Basic and acidic residues" evidence="2">
    <location>
        <begin position="1018"/>
        <end position="1029"/>
    </location>
</feature>
<sequence>MIKHYKVNRTLALALSLATASVSLSNTLAYAADQSGAIEKGNVETQAQENVSYFRKLPAIGDTTLHINTQKLKDENKLAIGDRLQMKLITGSETYKKILVDSVKEGDIKDDYTTEQIMGPGGRPLIPFREFSAGDVVELYVVRGAQETKVGNVTVKGEKSLTPIVEQTKDKIMMSSKMTGSIKMFLRTKKDNQWKIFDLAKENKPNAISYDFPMEKLRETYGASVGDEFVVVHQEANKGKTISKKMVLKDTYDAPNVEFKERANKDESASYTISLPDNPNLDPTPIQNHLPKLKVVKGNETKTFTLNKASMPQELKAVMGGVTYAIPKDTPNNTTFEFSQEGENFNSSKPVTMTYKVDMKKANELMAELNSYPEDKKESFKEPIFTIKGKLQKEDRTQQEVDQAVQALDSIILQQLRDSLSSKRQEAIKTIEALQYLDKKKKTTYQAQVTGAKSEKDIAGIVEKAKAEDKQAENAKNAELQGKKDAAIKKIKEEYTFLTGTYEAYKTEIIKKIQDAPTIPEVETFLQEAEAKNQEAKKAQFEQFRKSTLEQIKALENLSDQEQRDAEQELNAANDVQSIVAISQKYRNLNTENGVKKNLGTLKEDYKKKLKDLKDLTEEERKGYESEIEQAATGNQIVSIYQRAQDKNIANNKAKAQEAEEAAKALEEQRKVALEKIKALPGLTNEHFTQAENELKSAPDKMKIDEIVNKYTTLSEDTMKKKDLDAAKKEYIGKLETLTLLSSNDKQRFTKEIQEAGTLELVKEAFDGAVQVNLSKAKAAANEKLTKLENLSESEIDAAIQEIMATKALGEIEPIVEKYKKLDQEKAMAKAQLEAARKEAIAAVNKLAHLKQDEMAKFEESIKKATSANEINDIKQQAIRKNDENLAEKNKAQTLEVAKKELGKLVEEAKAIKLSQDSKLKQKVEDTLKAAEEALKGQSLDAMNGAIQDVKRVMEEVKKEQEQAPAPKDPKEPSPSEPSPAPNNPLAPKPSKPAPSPSNPAQPSPSKPTVPSPSKPKPSVEPKEKEKPAPRGKWFNFTFQKTTPSKPHTAKTENSGNQAKTYADIQNHWAKEAINYSLESRLFDDIVKGNRFEPNKAMTRAEFIAILGRFEKVNEFTANISFQDIDMNAYYGKYVNWAKNAGLVYGMDAANFAPNKTISREEMATILYRYKQMKKINFEGEAKQYKDGNKIPKWAKEAVQELSKSKILNGMDDGTFQGKKQLSRAEIAQIVYNINKIK</sequence>
<dbReference type="Gene3D" id="1.20.5.420">
    <property type="entry name" value="Immunoglobulin FC, subunit C"/>
    <property type="match status" value="1"/>
</dbReference>